<dbReference type="Pfam" id="PF02572">
    <property type="entry name" value="CobA_CobO_BtuR"/>
    <property type="match status" value="1"/>
</dbReference>
<evidence type="ECO:0000313" key="2">
    <source>
        <dbReference type="Proteomes" id="UP001200430"/>
    </source>
</evidence>
<dbReference type="InterPro" id="IPR003724">
    <property type="entry name" value="CblAdoTrfase_CobA"/>
</dbReference>
<protein>
    <submittedName>
        <fullName evidence="1">Cob(I)yrinic acid a,c-diamide adenosyltransferase</fullName>
    </submittedName>
</protein>
<name>A0ABS9ELB3_9BACT</name>
<comment type="caution">
    <text evidence="1">The sequence shown here is derived from an EMBL/GenBank/DDBJ whole genome shotgun (WGS) entry which is preliminary data.</text>
</comment>
<dbReference type="EMBL" id="JAKGUD010000003">
    <property type="protein sequence ID" value="MCF4141998.1"/>
    <property type="molecule type" value="Genomic_DNA"/>
</dbReference>
<sequence>MRDRGLMHVYYGTGKGKTTAALGLAIRALGAGFSVGMVQFMKGYPYSEVALLEKLNGLELVQTGRPDYVYKGKETDEDLREAARGMEAARRFVYEEVRDLVILDEVSVALDYGILKEGDLLDLIDNRPGSVELVVTGRYPSEAILERGDYLSEIVSRRHPYDRGVLSRNGIDH</sequence>
<dbReference type="PIRSF" id="PIRSF015617">
    <property type="entry name" value="Adensltrnsf_CobA"/>
    <property type="match status" value="1"/>
</dbReference>
<dbReference type="Gene3D" id="3.40.50.300">
    <property type="entry name" value="P-loop containing nucleotide triphosphate hydrolases"/>
    <property type="match status" value="1"/>
</dbReference>
<dbReference type="PANTHER" id="PTHR46638:SF1">
    <property type="entry name" value="CORRINOID ADENOSYLTRANSFERASE"/>
    <property type="match status" value="1"/>
</dbReference>
<dbReference type="RefSeq" id="WP_236098755.1">
    <property type="nucleotide sequence ID" value="NZ_JAKGUD010000003.1"/>
</dbReference>
<keyword evidence="2" id="KW-1185">Reference proteome</keyword>
<dbReference type="SUPFAM" id="SSF52540">
    <property type="entry name" value="P-loop containing nucleoside triphosphate hydrolases"/>
    <property type="match status" value="1"/>
</dbReference>
<proteinExistence type="predicted"/>
<dbReference type="PANTHER" id="PTHR46638">
    <property type="entry name" value="CORRINOID ADENOSYLTRANSFERASE"/>
    <property type="match status" value="1"/>
</dbReference>
<organism evidence="1 2">
    <name type="scientific">Dethiosulfovibrio marinus</name>
    <dbReference type="NCBI Taxonomy" id="133532"/>
    <lineage>
        <taxon>Bacteria</taxon>
        <taxon>Thermotogati</taxon>
        <taxon>Synergistota</taxon>
        <taxon>Synergistia</taxon>
        <taxon>Synergistales</taxon>
        <taxon>Dethiosulfovibrionaceae</taxon>
        <taxon>Dethiosulfovibrio</taxon>
    </lineage>
</organism>
<dbReference type="InterPro" id="IPR027417">
    <property type="entry name" value="P-loop_NTPase"/>
</dbReference>
<evidence type="ECO:0000313" key="1">
    <source>
        <dbReference type="EMBL" id="MCF4141998.1"/>
    </source>
</evidence>
<dbReference type="Proteomes" id="UP001200430">
    <property type="component" value="Unassembled WGS sequence"/>
</dbReference>
<reference evidence="1 2" key="1">
    <citation type="submission" date="2022-01" db="EMBL/GenBank/DDBJ databases">
        <title>Dethiosulfovibrio faecalis sp. nov., a novel proteolytic, non-sulfur-reducing bacterium isolated from a marine aquaculture solid waste bioreactor.</title>
        <authorList>
            <person name="Grabowski S."/>
            <person name="Apolinario E."/>
            <person name="Schneider N."/>
            <person name="Marshall C.W."/>
            <person name="Sowers K.R."/>
        </authorList>
    </citation>
    <scope>NUCLEOTIDE SEQUENCE [LARGE SCALE GENOMIC DNA]</scope>
    <source>
        <strain evidence="1 2">DSM 12537</strain>
    </source>
</reference>
<gene>
    <name evidence="1" type="ORF">L2W38_04105</name>
</gene>
<accession>A0ABS9ELB3</accession>